<gene>
    <name evidence="3" type="primary">20202682</name>
    <name evidence="2" type="ORF">HELRODRAFT_169161</name>
</gene>
<dbReference type="eggNOG" id="ENOG502SR1N">
    <property type="taxonomic scope" value="Eukaryota"/>
</dbReference>
<dbReference type="HOGENOM" id="CLU_006175_6_1_1"/>
<accession>T1F1I2</accession>
<dbReference type="EnsemblMetazoa" id="HelroT169161">
    <property type="protein sequence ID" value="HelroP169161"/>
    <property type="gene ID" value="HelroG169161"/>
</dbReference>
<dbReference type="Proteomes" id="UP000015101">
    <property type="component" value="Unassembled WGS sequence"/>
</dbReference>
<organism evidence="3 4">
    <name type="scientific">Helobdella robusta</name>
    <name type="common">Californian leech</name>
    <dbReference type="NCBI Taxonomy" id="6412"/>
    <lineage>
        <taxon>Eukaryota</taxon>
        <taxon>Metazoa</taxon>
        <taxon>Spiralia</taxon>
        <taxon>Lophotrochozoa</taxon>
        <taxon>Annelida</taxon>
        <taxon>Clitellata</taxon>
        <taxon>Hirudinea</taxon>
        <taxon>Rhynchobdellida</taxon>
        <taxon>Glossiphoniidae</taxon>
        <taxon>Helobdella</taxon>
    </lineage>
</organism>
<reference evidence="4" key="1">
    <citation type="submission" date="2012-12" db="EMBL/GenBank/DDBJ databases">
        <authorList>
            <person name="Hellsten U."/>
            <person name="Grimwood J."/>
            <person name="Chapman J.A."/>
            <person name="Shapiro H."/>
            <person name="Aerts A."/>
            <person name="Otillar R.P."/>
            <person name="Terry A.Y."/>
            <person name="Boore J.L."/>
            <person name="Simakov O."/>
            <person name="Marletaz F."/>
            <person name="Cho S.-J."/>
            <person name="Edsinger-Gonzales E."/>
            <person name="Havlak P."/>
            <person name="Kuo D.-H."/>
            <person name="Larsson T."/>
            <person name="Lv J."/>
            <person name="Arendt D."/>
            <person name="Savage R."/>
            <person name="Osoegawa K."/>
            <person name="de Jong P."/>
            <person name="Lindberg D.R."/>
            <person name="Seaver E.C."/>
            <person name="Weisblat D.A."/>
            <person name="Putnam N.H."/>
            <person name="Grigoriev I.V."/>
            <person name="Rokhsar D.S."/>
        </authorList>
    </citation>
    <scope>NUCLEOTIDE SEQUENCE</scope>
</reference>
<dbReference type="PANTHER" id="PTHR45749">
    <property type="match status" value="1"/>
</dbReference>
<dbReference type="Pfam" id="PF05699">
    <property type="entry name" value="Dimer_Tnp_hAT"/>
    <property type="match status" value="1"/>
</dbReference>
<dbReference type="EMBL" id="KB096080">
    <property type="protein sequence ID" value="ESO08349.1"/>
    <property type="molecule type" value="Genomic_DNA"/>
</dbReference>
<dbReference type="OMA" id="CERERSF"/>
<dbReference type="InterPro" id="IPR012337">
    <property type="entry name" value="RNaseH-like_sf"/>
</dbReference>
<sequence>MTKKRNAYVEINKNFKAIVQFKTLSVGELEIAADGLRSLFPNDLDDTLNTELLHLKSHLATLDQNAVPHTPIDLCKWIRLNDLQCVYPNVDIALRMSTCTPATNCSAERSFSCLKRVKNYSRSTMSEERLNYLAILCIEKTILQDLDINFVIDEFTHRKARRKVLK</sequence>
<reference evidence="2 4" key="2">
    <citation type="journal article" date="2013" name="Nature">
        <title>Insights into bilaterian evolution from three spiralian genomes.</title>
        <authorList>
            <person name="Simakov O."/>
            <person name="Marletaz F."/>
            <person name="Cho S.J."/>
            <person name="Edsinger-Gonzales E."/>
            <person name="Havlak P."/>
            <person name="Hellsten U."/>
            <person name="Kuo D.H."/>
            <person name="Larsson T."/>
            <person name="Lv J."/>
            <person name="Arendt D."/>
            <person name="Savage R."/>
            <person name="Osoegawa K."/>
            <person name="de Jong P."/>
            <person name="Grimwood J."/>
            <person name="Chapman J.A."/>
            <person name="Shapiro H."/>
            <person name="Aerts A."/>
            <person name="Otillar R.P."/>
            <person name="Terry A.Y."/>
            <person name="Boore J.L."/>
            <person name="Grigoriev I.V."/>
            <person name="Lindberg D.R."/>
            <person name="Seaver E.C."/>
            <person name="Weisblat D.A."/>
            <person name="Putnam N.H."/>
            <person name="Rokhsar D.S."/>
        </authorList>
    </citation>
    <scope>NUCLEOTIDE SEQUENCE</scope>
</reference>
<dbReference type="InParanoid" id="T1F1I2"/>
<dbReference type="RefSeq" id="XP_009013279.1">
    <property type="nucleotide sequence ID" value="XM_009015031.1"/>
</dbReference>
<name>T1F1I2_HELRO</name>
<feature type="domain" description="HAT C-terminal dimerisation" evidence="1">
    <location>
        <begin position="57"/>
        <end position="140"/>
    </location>
</feature>
<evidence type="ECO:0000313" key="4">
    <source>
        <dbReference type="Proteomes" id="UP000015101"/>
    </source>
</evidence>
<dbReference type="KEGG" id="hro:HELRODRAFT_169161"/>
<dbReference type="EMBL" id="AMQM01003197">
    <property type="status" value="NOT_ANNOTATED_CDS"/>
    <property type="molecule type" value="Genomic_DNA"/>
</dbReference>
<protein>
    <recommendedName>
        <fullName evidence="1">HAT C-terminal dimerisation domain-containing protein</fullName>
    </recommendedName>
</protein>
<reference evidence="3" key="3">
    <citation type="submission" date="2015-06" db="UniProtKB">
        <authorList>
            <consortium name="EnsemblMetazoa"/>
        </authorList>
    </citation>
    <scope>IDENTIFICATION</scope>
</reference>
<dbReference type="GO" id="GO:0046983">
    <property type="term" value="F:protein dimerization activity"/>
    <property type="evidence" value="ECO:0007669"/>
    <property type="project" value="InterPro"/>
</dbReference>
<keyword evidence="4" id="KW-1185">Reference proteome</keyword>
<dbReference type="SUPFAM" id="SSF53098">
    <property type="entry name" value="Ribonuclease H-like"/>
    <property type="match status" value="1"/>
</dbReference>
<proteinExistence type="predicted"/>
<dbReference type="InterPro" id="IPR008906">
    <property type="entry name" value="HATC_C_dom"/>
</dbReference>
<dbReference type="OrthoDB" id="10063284at2759"/>
<evidence type="ECO:0000313" key="2">
    <source>
        <dbReference type="EMBL" id="ESO08349.1"/>
    </source>
</evidence>
<evidence type="ECO:0000313" key="3">
    <source>
        <dbReference type="EnsemblMetazoa" id="HelroP169161"/>
    </source>
</evidence>
<dbReference type="AlphaFoldDB" id="T1F1I2"/>
<dbReference type="GeneID" id="20202682"/>
<evidence type="ECO:0000259" key="1">
    <source>
        <dbReference type="Pfam" id="PF05699"/>
    </source>
</evidence>
<dbReference type="PANTHER" id="PTHR45749:SF23">
    <property type="entry name" value="ZINC FINGER MYM-TYPE PROTEIN 1-LIKE"/>
    <property type="match status" value="1"/>
</dbReference>
<dbReference type="CTD" id="20202682"/>